<evidence type="ECO:0000313" key="3">
    <source>
        <dbReference type="Proteomes" id="UP000224303"/>
    </source>
</evidence>
<protein>
    <recommendedName>
        <fullName evidence="1">UPF0758 domain-containing protein</fullName>
    </recommendedName>
</protein>
<dbReference type="Proteomes" id="UP000224303">
    <property type="component" value="Unassembled WGS sequence"/>
</dbReference>
<sequence>MEKRLIKEVPTSSLPRERMEIYGAEALSDQELLAILLR</sequence>
<organism evidence="2 3">
    <name type="scientific">Enterococcus faecium</name>
    <name type="common">Streptococcus faecium</name>
    <dbReference type="NCBI Taxonomy" id="1352"/>
    <lineage>
        <taxon>Bacteria</taxon>
        <taxon>Bacillati</taxon>
        <taxon>Bacillota</taxon>
        <taxon>Bacilli</taxon>
        <taxon>Lactobacillales</taxon>
        <taxon>Enterococcaceae</taxon>
        <taxon>Enterococcus</taxon>
    </lineage>
</organism>
<reference evidence="2 3" key="1">
    <citation type="submission" date="2017-10" db="EMBL/GenBank/DDBJ databases">
        <title>Draft genomes of the Enterococcus faecium isolated from human feces before and after Helicobacter pylori eradication therapy.</title>
        <authorList>
            <person name="Prianichniikov N.A."/>
            <person name="Glushchenko O.E."/>
            <person name="Malakhova M.V."/>
        </authorList>
    </citation>
    <scope>NUCLEOTIDE SEQUENCE [LARGE SCALE GENOMIC DNA]</scope>
    <source>
        <strain evidence="2 3">Hp_5-7</strain>
    </source>
</reference>
<feature type="domain" description="UPF0758" evidence="1">
    <location>
        <begin position="6"/>
        <end position="38"/>
    </location>
</feature>
<name>A0A2G0E5R8_ENTFC</name>
<dbReference type="InterPro" id="IPR046778">
    <property type="entry name" value="UPF0758_N"/>
</dbReference>
<dbReference type="EMBL" id="PCGC01000717">
    <property type="protein sequence ID" value="PHL19811.1"/>
    <property type="molecule type" value="Genomic_DNA"/>
</dbReference>
<feature type="non-terminal residue" evidence="2">
    <location>
        <position position="38"/>
    </location>
</feature>
<dbReference type="Pfam" id="PF20582">
    <property type="entry name" value="UPF0758_N"/>
    <property type="match status" value="1"/>
</dbReference>
<dbReference type="AlphaFoldDB" id="A0A2G0E5R8"/>
<gene>
    <name evidence="2" type="ORF">CQR37_18165</name>
</gene>
<proteinExistence type="predicted"/>
<evidence type="ECO:0000259" key="1">
    <source>
        <dbReference type="Pfam" id="PF20582"/>
    </source>
</evidence>
<evidence type="ECO:0000313" key="2">
    <source>
        <dbReference type="EMBL" id="PHL19811.1"/>
    </source>
</evidence>
<dbReference type="RefSeq" id="WP_362875165.1">
    <property type="nucleotide sequence ID" value="NZ_PCGC01000717.1"/>
</dbReference>
<accession>A0A2G0E5R8</accession>
<comment type="caution">
    <text evidence="2">The sequence shown here is derived from an EMBL/GenBank/DDBJ whole genome shotgun (WGS) entry which is preliminary data.</text>
</comment>